<dbReference type="RefSeq" id="WP_084051451.1">
    <property type="nucleotide sequence ID" value="NZ_FWWU01000011.1"/>
</dbReference>
<accession>A0A1W1VWJ6</accession>
<evidence type="ECO:0000313" key="4">
    <source>
        <dbReference type="Proteomes" id="UP000192582"/>
    </source>
</evidence>
<dbReference type="PANTHER" id="PTHR43031">
    <property type="entry name" value="FAD-DEPENDENT OXIDOREDUCTASE"/>
    <property type="match status" value="1"/>
</dbReference>
<reference evidence="3 4" key="1">
    <citation type="submission" date="2017-04" db="EMBL/GenBank/DDBJ databases">
        <authorList>
            <person name="Afonso C.L."/>
            <person name="Miller P.J."/>
            <person name="Scott M.A."/>
            <person name="Spackman E."/>
            <person name="Goraichik I."/>
            <person name="Dimitrov K.M."/>
            <person name="Suarez D.L."/>
            <person name="Swayne D.E."/>
        </authorList>
    </citation>
    <scope>NUCLEOTIDE SEQUENCE [LARGE SCALE GENOMIC DNA]</scope>
    <source>
        <strain evidence="3 4">KR-140</strain>
    </source>
</reference>
<proteinExistence type="predicted"/>
<keyword evidence="3" id="KW-0808">Transferase</keyword>
<dbReference type="PROSITE" id="PS00380">
    <property type="entry name" value="RHODANESE_1"/>
    <property type="match status" value="1"/>
</dbReference>
<evidence type="ECO:0000256" key="1">
    <source>
        <dbReference type="SAM" id="MobiDB-lite"/>
    </source>
</evidence>
<dbReference type="SUPFAM" id="SSF52821">
    <property type="entry name" value="Rhodanese/Cell cycle control phosphatase"/>
    <property type="match status" value="1"/>
</dbReference>
<feature type="region of interest" description="Disordered" evidence="1">
    <location>
        <begin position="1"/>
        <end position="23"/>
    </location>
</feature>
<dbReference type="Pfam" id="PF00581">
    <property type="entry name" value="Rhodanese"/>
    <property type="match status" value="1"/>
</dbReference>
<evidence type="ECO:0000259" key="2">
    <source>
        <dbReference type="PROSITE" id="PS50206"/>
    </source>
</evidence>
<gene>
    <name evidence="3" type="ORF">SAMN00790413_06155</name>
</gene>
<dbReference type="InterPro" id="IPR001307">
    <property type="entry name" value="Thiosulphate_STrfase_CS"/>
</dbReference>
<protein>
    <submittedName>
        <fullName evidence="3">Rhodanese-related sulfurtransferase</fullName>
    </submittedName>
</protein>
<dbReference type="PROSITE" id="PS50206">
    <property type="entry name" value="RHODANESE_3"/>
    <property type="match status" value="1"/>
</dbReference>
<sequence>MTITQAPHSSVLETPAASPEDAGRHFQAKLSVETDPADVYLDMHKGVTGFRVLDVRSSKAYAERHVPGAISLPARQINVETTAKFSKDELLVVYCWGPACNGATKAGARLGALGFKVKEMIGGIEYWHREGHPVEGTLAGDVEAIG</sequence>
<keyword evidence="4" id="KW-1185">Reference proteome</keyword>
<dbReference type="OrthoDB" id="9784009at2"/>
<dbReference type="AlphaFoldDB" id="A0A1W1VWJ6"/>
<dbReference type="PANTHER" id="PTHR43031:SF1">
    <property type="entry name" value="PYRIDINE NUCLEOTIDE-DISULPHIDE OXIDOREDUCTASE"/>
    <property type="match status" value="1"/>
</dbReference>
<dbReference type="SMART" id="SM00450">
    <property type="entry name" value="RHOD"/>
    <property type="match status" value="1"/>
</dbReference>
<dbReference type="InterPro" id="IPR036873">
    <property type="entry name" value="Rhodanese-like_dom_sf"/>
</dbReference>
<dbReference type="GO" id="GO:0004792">
    <property type="term" value="F:thiosulfate-cyanide sulfurtransferase activity"/>
    <property type="evidence" value="ECO:0007669"/>
    <property type="project" value="InterPro"/>
</dbReference>
<dbReference type="EMBL" id="FWWU01000011">
    <property type="protein sequence ID" value="SMB97742.1"/>
    <property type="molecule type" value="Genomic_DNA"/>
</dbReference>
<dbReference type="InterPro" id="IPR001763">
    <property type="entry name" value="Rhodanese-like_dom"/>
</dbReference>
<organism evidence="3 4">
    <name type="scientific">Deinococcus hopiensis KR-140</name>
    <dbReference type="NCBI Taxonomy" id="695939"/>
    <lineage>
        <taxon>Bacteria</taxon>
        <taxon>Thermotogati</taxon>
        <taxon>Deinococcota</taxon>
        <taxon>Deinococci</taxon>
        <taxon>Deinococcales</taxon>
        <taxon>Deinococcaceae</taxon>
        <taxon>Deinococcus</taxon>
    </lineage>
</organism>
<dbReference type="Proteomes" id="UP000192582">
    <property type="component" value="Unassembled WGS sequence"/>
</dbReference>
<dbReference type="STRING" id="695939.SAMN00790413_06155"/>
<feature type="domain" description="Rhodanese" evidence="2">
    <location>
        <begin position="46"/>
        <end position="136"/>
    </location>
</feature>
<feature type="compositionally biased region" description="Polar residues" evidence="1">
    <location>
        <begin position="1"/>
        <end position="12"/>
    </location>
</feature>
<name>A0A1W1VWJ6_9DEIO</name>
<evidence type="ECO:0000313" key="3">
    <source>
        <dbReference type="EMBL" id="SMB97742.1"/>
    </source>
</evidence>
<dbReference type="Gene3D" id="3.40.250.10">
    <property type="entry name" value="Rhodanese-like domain"/>
    <property type="match status" value="1"/>
</dbReference>
<dbReference type="InterPro" id="IPR050229">
    <property type="entry name" value="GlpE_sulfurtransferase"/>
</dbReference>